<feature type="domain" description="NAD(P)-binding" evidence="1">
    <location>
        <begin position="7"/>
        <end position="202"/>
    </location>
</feature>
<comment type="caution">
    <text evidence="2">The sequence shown here is derived from an EMBL/GenBank/DDBJ whole genome shotgun (WGS) entry which is preliminary data.</text>
</comment>
<protein>
    <submittedName>
        <fullName evidence="2">NADH-flavin reductase</fullName>
    </submittedName>
</protein>
<keyword evidence="3" id="KW-1185">Reference proteome</keyword>
<proteinExistence type="predicted"/>
<dbReference type="Gene3D" id="3.40.50.720">
    <property type="entry name" value="NAD(P)-binding Rossmann-like Domain"/>
    <property type="match status" value="1"/>
</dbReference>
<dbReference type="CDD" id="cd05244">
    <property type="entry name" value="BVR-B_like_SDR_a"/>
    <property type="match status" value="1"/>
</dbReference>
<dbReference type="PANTHER" id="PTHR43355">
    <property type="entry name" value="FLAVIN REDUCTASE (NADPH)"/>
    <property type="match status" value="1"/>
</dbReference>
<dbReference type="PANTHER" id="PTHR43355:SF2">
    <property type="entry name" value="FLAVIN REDUCTASE (NADPH)"/>
    <property type="match status" value="1"/>
</dbReference>
<evidence type="ECO:0000259" key="1">
    <source>
        <dbReference type="Pfam" id="PF13460"/>
    </source>
</evidence>
<reference evidence="2 3" key="1">
    <citation type="submission" date="2021-03" db="EMBL/GenBank/DDBJ databases">
        <title>Antimicrobial resistance genes in bacteria isolated from Japanese honey, and their potential for conferring macrolide and lincosamide resistance in the American foulbrood pathogen Paenibacillus larvae.</title>
        <authorList>
            <person name="Okamoto M."/>
            <person name="Kumagai M."/>
            <person name="Kanamori H."/>
            <person name="Takamatsu D."/>
        </authorList>
    </citation>
    <scope>NUCLEOTIDE SEQUENCE [LARGE SCALE GENOMIC DNA]</scope>
    <source>
        <strain evidence="2 3">J21TS3</strain>
    </source>
</reference>
<dbReference type="InterPro" id="IPR036291">
    <property type="entry name" value="NAD(P)-bd_dom_sf"/>
</dbReference>
<accession>A0ABQ4LUL8</accession>
<name>A0ABQ4LUL8_9BACL</name>
<sequence>MKAIVFGATGGTGLQVVKQLLDLDYQVTAVVREPSRFTENGKKLHIVQGDVLNPSSLLKPMEGADVVLSALGVNHRKPTNVYSEGTRNIMNAMRHAGTKRIVCLSASTLALPPETPLLSRIITEQIVMRLFKNLYEDMARMEHEIKNSGLDWTIIRPPRLVDGPPKGHYRVAVNEPMKKPKGLQGLTRGDLASCMIEQVHHPNSIRGIVEVTY</sequence>
<organism evidence="2 3">
    <name type="scientific">Paenibacillus cookii</name>
    <dbReference type="NCBI Taxonomy" id="157839"/>
    <lineage>
        <taxon>Bacteria</taxon>
        <taxon>Bacillati</taxon>
        <taxon>Bacillota</taxon>
        <taxon>Bacilli</taxon>
        <taxon>Bacillales</taxon>
        <taxon>Paenibacillaceae</taxon>
        <taxon>Paenibacillus</taxon>
    </lineage>
</organism>
<dbReference type="InterPro" id="IPR051606">
    <property type="entry name" value="Polyketide_Oxido-like"/>
</dbReference>
<evidence type="ECO:0000313" key="3">
    <source>
        <dbReference type="Proteomes" id="UP000680638"/>
    </source>
</evidence>
<gene>
    <name evidence="2" type="ORF">J21TS3_17530</name>
</gene>
<evidence type="ECO:0000313" key="2">
    <source>
        <dbReference type="EMBL" id="GIO66932.1"/>
    </source>
</evidence>
<dbReference type="InterPro" id="IPR016040">
    <property type="entry name" value="NAD(P)-bd_dom"/>
</dbReference>
<dbReference type="Proteomes" id="UP000680638">
    <property type="component" value="Unassembled WGS sequence"/>
</dbReference>
<dbReference type="SUPFAM" id="SSF51735">
    <property type="entry name" value="NAD(P)-binding Rossmann-fold domains"/>
    <property type="match status" value="1"/>
</dbReference>
<dbReference type="EMBL" id="BORW01000006">
    <property type="protein sequence ID" value="GIO66932.1"/>
    <property type="molecule type" value="Genomic_DNA"/>
</dbReference>
<dbReference type="Pfam" id="PF13460">
    <property type="entry name" value="NAD_binding_10"/>
    <property type="match status" value="1"/>
</dbReference>